<proteinExistence type="predicted"/>
<comment type="caution">
    <text evidence="1">The sequence shown here is derived from an EMBL/GenBank/DDBJ whole genome shotgun (WGS) entry which is preliminary data.</text>
</comment>
<dbReference type="Proteomes" id="UP001180020">
    <property type="component" value="Unassembled WGS sequence"/>
</dbReference>
<reference evidence="1" key="1">
    <citation type="journal article" date="2023" name="Nat. Commun.">
        <title>Diploid and tetraploid genomes of Acorus and the evolution of monocots.</title>
        <authorList>
            <person name="Ma L."/>
            <person name="Liu K.W."/>
            <person name="Li Z."/>
            <person name="Hsiao Y.Y."/>
            <person name="Qi Y."/>
            <person name="Fu T."/>
            <person name="Tang G.D."/>
            <person name="Zhang D."/>
            <person name="Sun W.H."/>
            <person name="Liu D.K."/>
            <person name="Li Y."/>
            <person name="Chen G.Z."/>
            <person name="Liu X.D."/>
            <person name="Liao X.Y."/>
            <person name="Jiang Y.T."/>
            <person name="Yu X."/>
            <person name="Hao Y."/>
            <person name="Huang J."/>
            <person name="Zhao X.W."/>
            <person name="Ke S."/>
            <person name="Chen Y.Y."/>
            <person name="Wu W.L."/>
            <person name="Hsu J.L."/>
            <person name="Lin Y.F."/>
            <person name="Huang M.D."/>
            <person name="Li C.Y."/>
            <person name="Huang L."/>
            <person name="Wang Z.W."/>
            <person name="Zhao X."/>
            <person name="Zhong W.Y."/>
            <person name="Peng D.H."/>
            <person name="Ahmad S."/>
            <person name="Lan S."/>
            <person name="Zhang J.S."/>
            <person name="Tsai W.C."/>
            <person name="Van de Peer Y."/>
            <person name="Liu Z.J."/>
        </authorList>
    </citation>
    <scope>NUCLEOTIDE SEQUENCE</scope>
    <source>
        <strain evidence="1">CP</strain>
    </source>
</reference>
<reference evidence="1" key="2">
    <citation type="submission" date="2023-06" db="EMBL/GenBank/DDBJ databases">
        <authorList>
            <person name="Ma L."/>
            <person name="Liu K.-W."/>
            <person name="Li Z."/>
            <person name="Hsiao Y.-Y."/>
            <person name="Qi Y."/>
            <person name="Fu T."/>
            <person name="Tang G."/>
            <person name="Zhang D."/>
            <person name="Sun W.-H."/>
            <person name="Liu D.-K."/>
            <person name="Li Y."/>
            <person name="Chen G.-Z."/>
            <person name="Liu X.-D."/>
            <person name="Liao X.-Y."/>
            <person name="Jiang Y.-T."/>
            <person name="Yu X."/>
            <person name="Hao Y."/>
            <person name="Huang J."/>
            <person name="Zhao X.-W."/>
            <person name="Ke S."/>
            <person name="Chen Y.-Y."/>
            <person name="Wu W.-L."/>
            <person name="Hsu J.-L."/>
            <person name="Lin Y.-F."/>
            <person name="Huang M.-D."/>
            <person name="Li C.-Y."/>
            <person name="Huang L."/>
            <person name="Wang Z.-W."/>
            <person name="Zhao X."/>
            <person name="Zhong W.-Y."/>
            <person name="Peng D.-H."/>
            <person name="Ahmad S."/>
            <person name="Lan S."/>
            <person name="Zhang J.-S."/>
            <person name="Tsai W.-C."/>
            <person name="Van De Peer Y."/>
            <person name="Liu Z.-J."/>
        </authorList>
    </citation>
    <scope>NUCLEOTIDE SEQUENCE</scope>
    <source>
        <strain evidence="1">CP</strain>
        <tissue evidence="1">Leaves</tissue>
    </source>
</reference>
<dbReference type="EMBL" id="JAUJYO010000015">
    <property type="protein sequence ID" value="KAK1296222.1"/>
    <property type="molecule type" value="Genomic_DNA"/>
</dbReference>
<accession>A0AAV9D5W0</accession>
<sequence>MQQEVKFMHKSKLKSIIIDTKVQVEVPPPSSPVVADFSPVPILSSPVEVYIPQGVLSDIELQDCCEEEVTQPVMESSLNLAPVSEAIGEPVCSVSPPPRVGPRPVEPGAVEFLGSSGCVKASQIGVIFQNEGERFQVKSFLHKSRDDLCIVDTPSDGEAVGAPPRLEGEVGVPQVPLEVLKEARNVPPSLDPVMARSDSPEDFTGSLGCRKAEAIGILLSGNKEKKRFKAFLKKEVGNSVTAPVPSSEDL</sequence>
<name>A0AAV9D5W0_ACOCL</name>
<keyword evidence="2" id="KW-1185">Reference proteome</keyword>
<dbReference type="AlphaFoldDB" id="A0AAV9D5W0"/>
<protein>
    <submittedName>
        <fullName evidence="1">Uncharacterized protein</fullName>
    </submittedName>
</protein>
<gene>
    <name evidence="1" type="ORF">QJS10_CPB15g00909</name>
</gene>
<organism evidence="1 2">
    <name type="scientific">Acorus calamus</name>
    <name type="common">Sweet flag</name>
    <dbReference type="NCBI Taxonomy" id="4465"/>
    <lineage>
        <taxon>Eukaryota</taxon>
        <taxon>Viridiplantae</taxon>
        <taxon>Streptophyta</taxon>
        <taxon>Embryophyta</taxon>
        <taxon>Tracheophyta</taxon>
        <taxon>Spermatophyta</taxon>
        <taxon>Magnoliopsida</taxon>
        <taxon>Liliopsida</taxon>
        <taxon>Acoraceae</taxon>
        <taxon>Acorus</taxon>
    </lineage>
</organism>
<evidence type="ECO:0000313" key="1">
    <source>
        <dbReference type="EMBL" id="KAK1296222.1"/>
    </source>
</evidence>
<evidence type="ECO:0000313" key="2">
    <source>
        <dbReference type="Proteomes" id="UP001180020"/>
    </source>
</evidence>